<sequence>MLLLEDIFYADAYFPLGHRAVEVRKVAYIHSQVVALRRVLEKYGVSAPVASERGEWGRVEDLLHGIRQMDRSFDEVVGNRIHL</sequence>
<evidence type="ECO:0000313" key="2">
    <source>
        <dbReference type="WBParaSite" id="L893_g17259.t1"/>
    </source>
</evidence>
<reference evidence="2" key="1">
    <citation type="submission" date="2016-11" db="UniProtKB">
        <authorList>
            <consortium name="WormBaseParasite"/>
        </authorList>
    </citation>
    <scope>IDENTIFICATION</scope>
</reference>
<name>A0A1I7YKI2_9BILA</name>
<protein>
    <submittedName>
        <fullName evidence="2">HEPN domain-containing protein</fullName>
    </submittedName>
</protein>
<dbReference type="WBParaSite" id="L893_g17259.t1">
    <property type="protein sequence ID" value="L893_g17259.t1"/>
    <property type="gene ID" value="L893_g17259"/>
</dbReference>
<keyword evidence="1" id="KW-1185">Reference proteome</keyword>
<accession>A0A1I7YKI2</accession>
<proteinExistence type="predicted"/>
<organism evidence="1 2">
    <name type="scientific">Steinernema glaseri</name>
    <dbReference type="NCBI Taxonomy" id="37863"/>
    <lineage>
        <taxon>Eukaryota</taxon>
        <taxon>Metazoa</taxon>
        <taxon>Ecdysozoa</taxon>
        <taxon>Nematoda</taxon>
        <taxon>Chromadorea</taxon>
        <taxon>Rhabditida</taxon>
        <taxon>Tylenchina</taxon>
        <taxon>Panagrolaimomorpha</taxon>
        <taxon>Strongyloidoidea</taxon>
        <taxon>Steinernematidae</taxon>
        <taxon>Steinernema</taxon>
    </lineage>
</organism>
<dbReference type="Proteomes" id="UP000095287">
    <property type="component" value="Unplaced"/>
</dbReference>
<dbReference type="AlphaFoldDB" id="A0A1I7YKI2"/>
<evidence type="ECO:0000313" key="1">
    <source>
        <dbReference type="Proteomes" id="UP000095287"/>
    </source>
</evidence>